<evidence type="ECO:0000259" key="8">
    <source>
        <dbReference type="PROSITE" id="PS51736"/>
    </source>
</evidence>
<proteinExistence type="inferred from homology"/>
<dbReference type="SUPFAM" id="SSF53041">
    <property type="entry name" value="Resolvase-like"/>
    <property type="match status" value="1"/>
</dbReference>
<keyword evidence="10" id="KW-1185">Reference proteome</keyword>
<organism evidence="9 10">
    <name type="scientific">Cysteiniphilum litorale</name>
    <dbReference type="NCBI Taxonomy" id="2056700"/>
    <lineage>
        <taxon>Bacteria</taxon>
        <taxon>Pseudomonadati</taxon>
        <taxon>Pseudomonadota</taxon>
        <taxon>Gammaproteobacteria</taxon>
        <taxon>Thiotrichales</taxon>
        <taxon>Fastidiosibacteraceae</taxon>
        <taxon>Cysteiniphilum</taxon>
    </lineage>
</organism>
<dbReference type="InterPro" id="IPR006118">
    <property type="entry name" value="Recombinase_CS"/>
</dbReference>
<feature type="active site" description="O-(5'-phospho-DNA)-serine intermediate" evidence="6 7">
    <location>
        <position position="9"/>
    </location>
</feature>
<keyword evidence="2" id="KW-0229">DNA integration</keyword>
<accession>A0A8J2Z6R0</accession>
<dbReference type="CDD" id="cd03768">
    <property type="entry name" value="SR_ResInv"/>
    <property type="match status" value="1"/>
</dbReference>
<name>A0A8J2Z6R0_9GAMM</name>
<dbReference type="GO" id="GO:0015074">
    <property type="term" value="P:DNA integration"/>
    <property type="evidence" value="ECO:0007669"/>
    <property type="project" value="UniProtKB-KW"/>
</dbReference>
<dbReference type="AlphaFoldDB" id="A0A8J2Z6R0"/>
<dbReference type="EMBL" id="BMJS01000060">
    <property type="protein sequence ID" value="GGG07951.1"/>
    <property type="molecule type" value="Genomic_DNA"/>
</dbReference>
<dbReference type="Proteomes" id="UP000636949">
    <property type="component" value="Unassembled WGS sequence"/>
</dbReference>
<dbReference type="Gene3D" id="3.40.50.1390">
    <property type="entry name" value="Resolvase, N-terminal catalytic domain"/>
    <property type="match status" value="1"/>
</dbReference>
<dbReference type="InterPro" id="IPR050639">
    <property type="entry name" value="SSR_resolvase"/>
</dbReference>
<reference evidence="9" key="2">
    <citation type="submission" date="2020-09" db="EMBL/GenBank/DDBJ databases">
        <authorList>
            <person name="Sun Q."/>
            <person name="Zhou Y."/>
        </authorList>
    </citation>
    <scope>NUCLEOTIDE SEQUENCE</scope>
    <source>
        <strain evidence="9">CGMCC 1.15758</strain>
    </source>
</reference>
<dbReference type="PROSITE" id="PS00397">
    <property type="entry name" value="RECOMBINASES_1"/>
    <property type="match status" value="1"/>
</dbReference>
<dbReference type="SMART" id="SM00857">
    <property type="entry name" value="Resolvase"/>
    <property type="match status" value="1"/>
</dbReference>
<keyword evidence="4" id="KW-0238">DNA-binding</keyword>
<sequence>MLIGYARVSSQDQNLTLQHDALSKIGCEKVYDDKSTGSKLSREGLNLALEVLRAGDTLVVWKLDRLARSLKHLIEVMSALDKKGVNFKSITDQIDTSTPSGRFFFHVMGSLAEMERELIIERTKAGLQAAKKNGRVGGRKRKMTDSKLESARKLLESGALPKDVAKDLGISIPTLYRWIPSASRLVK</sequence>
<dbReference type="RefSeq" id="WP_117004005.1">
    <property type="nucleotide sequence ID" value="NZ_BMJS01000060.1"/>
</dbReference>
<evidence type="ECO:0000256" key="3">
    <source>
        <dbReference type="ARBA" id="ARBA00023100"/>
    </source>
</evidence>
<keyword evidence="3" id="KW-0230">DNA invertase</keyword>
<dbReference type="InterPro" id="IPR006119">
    <property type="entry name" value="Resolv_N"/>
</dbReference>
<dbReference type="Pfam" id="PF02796">
    <property type="entry name" value="HTH_7"/>
    <property type="match status" value="1"/>
</dbReference>
<evidence type="ECO:0000256" key="4">
    <source>
        <dbReference type="ARBA" id="ARBA00023125"/>
    </source>
</evidence>
<dbReference type="PANTHER" id="PTHR30461:SF2">
    <property type="entry name" value="SERINE RECOMBINASE PINE-RELATED"/>
    <property type="match status" value="1"/>
</dbReference>
<evidence type="ECO:0000256" key="6">
    <source>
        <dbReference type="PIRSR" id="PIRSR606118-50"/>
    </source>
</evidence>
<dbReference type="GO" id="GO:0000150">
    <property type="term" value="F:DNA strand exchange activity"/>
    <property type="evidence" value="ECO:0007669"/>
    <property type="project" value="UniProtKB-KW"/>
</dbReference>
<evidence type="ECO:0000256" key="5">
    <source>
        <dbReference type="ARBA" id="ARBA00023172"/>
    </source>
</evidence>
<dbReference type="OrthoDB" id="9797501at2"/>
<dbReference type="PROSITE" id="PS00398">
    <property type="entry name" value="RECOMBINASES_2"/>
    <property type="match status" value="1"/>
</dbReference>
<dbReference type="PANTHER" id="PTHR30461">
    <property type="entry name" value="DNA-INVERTASE FROM LAMBDOID PROPHAGE"/>
    <property type="match status" value="1"/>
</dbReference>
<comment type="caution">
    <text evidence="9">The sequence shown here is derived from an EMBL/GenBank/DDBJ whole genome shotgun (WGS) entry which is preliminary data.</text>
</comment>
<feature type="domain" description="Resolvase/invertase-type recombinase catalytic" evidence="8">
    <location>
        <begin position="1"/>
        <end position="134"/>
    </location>
</feature>
<dbReference type="InterPro" id="IPR009057">
    <property type="entry name" value="Homeodomain-like_sf"/>
</dbReference>
<dbReference type="CDD" id="cd00569">
    <property type="entry name" value="HTH_Hin_like"/>
    <property type="match status" value="1"/>
</dbReference>
<gene>
    <name evidence="9" type="ORF">GCM10010995_26880</name>
</gene>
<dbReference type="Pfam" id="PF00239">
    <property type="entry name" value="Resolvase"/>
    <property type="match status" value="1"/>
</dbReference>
<dbReference type="PROSITE" id="PS51736">
    <property type="entry name" value="RECOMBINASES_3"/>
    <property type="match status" value="1"/>
</dbReference>
<evidence type="ECO:0000313" key="10">
    <source>
        <dbReference type="Proteomes" id="UP000636949"/>
    </source>
</evidence>
<evidence type="ECO:0000256" key="2">
    <source>
        <dbReference type="ARBA" id="ARBA00022908"/>
    </source>
</evidence>
<evidence type="ECO:0000256" key="1">
    <source>
        <dbReference type="ARBA" id="ARBA00009913"/>
    </source>
</evidence>
<evidence type="ECO:0000256" key="7">
    <source>
        <dbReference type="PROSITE-ProRule" id="PRU10137"/>
    </source>
</evidence>
<dbReference type="SUPFAM" id="SSF46689">
    <property type="entry name" value="Homeodomain-like"/>
    <property type="match status" value="1"/>
</dbReference>
<dbReference type="Gene3D" id="1.10.10.60">
    <property type="entry name" value="Homeodomain-like"/>
    <property type="match status" value="1"/>
</dbReference>
<dbReference type="GO" id="GO:0003677">
    <property type="term" value="F:DNA binding"/>
    <property type="evidence" value="ECO:0007669"/>
    <property type="project" value="UniProtKB-KW"/>
</dbReference>
<keyword evidence="5" id="KW-0233">DNA recombination</keyword>
<dbReference type="FunFam" id="3.40.50.1390:FF:000001">
    <property type="entry name" value="DNA recombinase"/>
    <property type="match status" value="1"/>
</dbReference>
<dbReference type="InterPro" id="IPR006120">
    <property type="entry name" value="Resolvase_HTH_dom"/>
</dbReference>
<evidence type="ECO:0000313" key="9">
    <source>
        <dbReference type="EMBL" id="GGG07951.1"/>
    </source>
</evidence>
<reference evidence="9" key="1">
    <citation type="journal article" date="2014" name="Int. J. Syst. Evol. Microbiol.">
        <title>Complete genome sequence of Corynebacterium casei LMG S-19264T (=DSM 44701T), isolated from a smear-ripened cheese.</title>
        <authorList>
            <consortium name="US DOE Joint Genome Institute (JGI-PGF)"/>
            <person name="Walter F."/>
            <person name="Albersmeier A."/>
            <person name="Kalinowski J."/>
            <person name="Ruckert C."/>
        </authorList>
    </citation>
    <scope>NUCLEOTIDE SEQUENCE</scope>
    <source>
        <strain evidence="9">CGMCC 1.15758</strain>
    </source>
</reference>
<dbReference type="InterPro" id="IPR036162">
    <property type="entry name" value="Resolvase-like_N_sf"/>
</dbReference>
<comment type="similarity">
    <text evidence="1">Belongs to the site-specific recombinase resolvase family.</text>
</comment>
<protein>
    <submittedName>
        <fullName evidence="9">DNA invertase</fullName>
    </submittedName>
</protein>